<dbReference type="InterPro" id="IPR014001">
    <property type="entry name" value="Helicase_ATP-bd"/>
</dbReference>
<dbReference type="Pfam" id="PF00176">
    <property type="entry name" value="SNF2-rel_dom"/>
    <property type="match status" value="1"/>
</dbReference>
<dbReference type="InterPro" id="IPR027417">
    <property type="entry name" value="P-loop_NTPase"/>
</dbReference>
<evidence type="ECO:0000256" key="1">
    <source>
        <dbReference type="ARBA" id="ARBA00022801"/>
    </source>
</evidence>
<dbReference type="SUPFAM" id="SSF52540">
    <property type="entry name" value="P-loop containing nucleoside triphosphate hydrolases"/>
    <property type="match status" value="2"/>
</dbReference>
<dbReference type="FunFam" id="3.40.50.300:FF:000533">
    <property type="entry name" value="Helicase, Snf2 family"/>
    <property type="match status" value="1"/>
</dbReference>
<feature type="domain" description="Helicase ATP-binding" evidence="2">
    <location>
        <begin position="447"/>
        <end position="604"/>
    </location>
</feature>
<dbReference type="PROSITE" id="PS51194">
    <property type="entry name" value="HELICASE_CTER"/>
    <property type="match status" value="1"/>
</dbReference>
<dbReference type="SMART" id="SM00490">
    <property type="entry name" value="HELICc"/>
    <property type="match status" value="1"/>
</dbReference>
<organism evidence="4 5">
    <name type="scientific">Nocardioides marmoriginsengisoli</name>
    <dbReference type="NCBI Taxonomy" id="661483"/>
    <lineage>
        <taxon>Bacteria</taxon>
        <taxon>Bacillati</taxon>
        <taxon>Actinomycetota</taxon>
        <taxon>Actinomycetes</taxon>
        <taxon>Propionibacteriales</taxon>
        <taxon>Nocardioidaceae</taxon>
        <taxon>Nocardioides</taxon>
    </lineage>
</organism>
<dbReference type="GO" id="GO:0005524">
    <property type="term" value="F:ATP binding"/>
    <property type="evidence" value="ECO:0007669"/>
    <property type="project" value="InterPro"/>
</dbReference>
<dbReference type="Pfam" id="PF00271">
    <property type="entry name" value="Helicase_C"/>
    <property type="match status" value="1"/>
</dbReference>
<feature type="domain" description="Helicase C-terminal" evidence="3">
    <location>
        <begin position="731"/>
        <end position="880"/>
    </location>
</feature>
<keyword evidence="1" id="KW-0378">Hydrolase</keyword>
<evidence type="ECO:0000259" key="2">
    <source>
        <dbReference type="PROSITE" id="PS51192"/>
    </source>
</evidence>
<proteinExistence type="predicted"/>
<evidence type="ECO:0000313" key="5">
    <source>
        <dbReference type="Proteomes" id="UP000267128"/>
    </source>
</evidence>
<sequence length="900" mass="97313">MSFVPLQGPATLYLADPPRDSEVEFSGPQRVVRLPMRGAIPVLTRALRVGDAHASVTLLSAATMLAMKFVAAGSLSRAEAGTAWQVGPLTHEDEDRVRQLALARTYDEVDAEQAEDLVRGLLDAVADTMTRQPAQAVAAGAPPSTAPRTTVAERLNERLADRVMDDLPAEVYVSLRVEAPEEELAAGTLSVVPQVHEVDLATHVSDLAELWSADDGGPGSHGFGRKARVNATVALRRAAAAWPVLDGLLRRRVPDRLVLSADELADLLEVGLEALAEIGVEVYWPRGLRQELTPQARVEARGGGDREEPLMTGLFGPDALFAFDWRLALGNDPLTDDEMATLAAASTPVIKLRNNWMVIDPALARRAKVAMGKHRDGKPIAPAVALRAALTGSIDVDGATVEVHPGATLEKARAKVVDAATVSPLESPGGLDATLRDYQRQGFTWLAELTGIGLGACLADDMGLGKTITVIALHLHRRERGLASGPTLVVCPASLLGNWEREVRRFAPGVPTRRFHGADRDLTGIGDGFVFTTYGTMRVDHEALAAVSWDLVVADEAQHIKNATSSTARNLRLIGSRCRVALTGTPVENNLTELWAILDWATPGLLGSRNAFRKVWAAPIESGVDAAVARQFAQLVEPFLLRRRKSDPGIAPELPPKTETDQVVGLTQEQVVLYEALVRESMERIEAADEDARRGLVLALLTGLKQICNHPAHYLRQPNGRIKGRSEKIDLLDELLGTILAEDGAVLLFTQYVAMARLLERHLAAANVPTLFLHGGTPIRQREQLVDAFQSGQAPVFLLSLKAGGTGLNLTRADHVIHVDRWWNPAVEDQATDRAYRIGQTRPVQVHKLITEGTIEQKIGELLTRKRGLAESVLGNGDVALTELSNDELRDLVALRAPHG</sequence>
<dbReference type="EMBL" id="RJSE01000007">
    <property type="protein sequence ID" value="RNL62031.1"/>
    <property type="molecule type" value="Genomic_DNA"/>
</dbReference>
<dbReference type="FunFam" id="3.40.50.10810:FF:000031">
    <property type="entry name" value="Helicase, SNF2/RAD54 family"/>
    <property type="match status" value="1"/>
</dbReference>
<dbReference type="InterPro" id="IPR000330">
    <property type="entry name" value="SNF2_N"/>
</dbReference>
<dbReference type="CDD" id="cd18793">
    <property type="entry name" value="SF2_C_SNF"/>
    <property type="match status" value="1"/>
</dbReference>
<keyword evidence="4" id="KW-0547">Nucleotide-binding</keyword>
<comment type="caution">
    <text evidence="4">The sequence shown here is derived from an EMBL/GenBank/DDBJ whole genome shotgun (WGS) entry which is preliminary data.</text>
</comment>
<dbReference type="PROSITE" id="PS51192">
    <property type="entry name" value="HELICASE_ATP_BIND_1"/>
    <property type="match status" value="1"/>
</dbReference>
<dbReference type="GO" id="GO:0004386">
    <property type="term" value="F:helicase activity"/>
    <property type="evidence" value="ECO:0007669"/>
    <property type="project" value="UniProtKB-KW"/>
</dbReference>
<keyword evidence="4" id="KW-0067">ATP-binding</keyword>
<dbReference type="InterPro" id="IPR049730">
    <property type="entry name" value="SNF2/RAD54-like_C"/>
</dbReference>
<dbReference type="GO" id="GO:0016787">
    <property type="term" value="F:hydrolase activity"/>
    <property type="evidence" value="ECO:0007669"/>
    <property type="project" value="UniProtKB-KW"/>
</dbReference>
<dbReference type="InterPro" id="IPR038718">
    <property type="entry name" value="SNF2-like_sf"/>
</dbReference>
<dbReference type="SMART" id="SM00487">
    <property type="entry name" value="DEXDc"/>
    <property type="match status" value="1"/>
</dbReference>
<dbReference type="PANTHER" id="PTHR10799">
    <property type="entry name" value="SNF2/RAD54 HELICASE FAMILY"/>
    <property type="match status" value="1"/>
</dbReference>
<evidence type="ECO:0000313" key="4">
    <source>
        <dbReference type="EMBL" id="RNL62031.1"/>
    </source>
</evidence>
<dbReference type="OrthoDB" id="9760715at2"/>
<dbReference type="Pfam" id="PF12419">
    <property type="entry name" value="DUF3670"/>
    <property type="match status" value="1"/>
</dbReference>
<dbReference type="Gene3D" id="3.40.50.10810">
    <property type="entry name" value="Tandem AAA-ATPase domain"/>
    <property type="match status" value="1"/>
</dbReference>
<dbReference type="InterPro" id="IPR022138">
    <property type="entry name" value="DUF3670"/>
</dbReference>
<dbReference type="InterPro" id="IPR001650">
    <property type="entry name" value="Helicase_C-like"/>
</dbReference>
<accession>A0A3N0CFM6</accession>
<evidence type="ECO:0000259" key="3">
    <source>
        <dbReference type="PROSITE" id="PS51194"/>
    </source>
</evidence>
<dbReference type="RefSeq" id="WP_123227326.1">
    <property type="nucleotide sequence ID" value="NZ_RJSE01000007.1"/>
</dbReference>
<keyword evidence="4" id="KW-0347">Helicase</keyword>
<dbReference type="Proteomes" id="UP000267128">
    <property type="component" value="Unassembled WGS sequence"/>
</dbReference>
<dbReference type="Gene3D" id="3.40.50.300">
    <property type="entry name" value="P-loop containing nucleotide triphosphate hydrolases"/>
    <property type="match status" value="1"/>
</dbReference>
<protein>
    <submittedName>
        <fullName evidence="4">DEAD/DEAH box helicase</fullName>
    </submittedName>
</protein>
<name>A0A3N0CFM6_9ACTN</name>
<dbReference type="AlphaFoldDB" id="A0A3N0CFM6"/>
<reference evidence="4 5" key="1">
    <citation type="submission" date="2018-11" db="EMBL/GenBank/DDBJ databases">
        <authorList>
            <person name="Li F."/>
        </authorList>
    </citation>
    <scope>NUCLEOTIDE SEQUENCE [LARGE SCALE GENOMIC DNA]</scope>
    <source>
        <strain evidence="4 5">Gsoil 097</strain>
    </source>
</reference>
<keyword evidence="5" id="KW-1185">Reference proteome</keyword>
<gene>
    <name evidence="4" type="ORF">EFK50_09395</name>
</gene>